<comment type="subcellular location">
    <subcellularLocation>
        <location evidence="1">Chromosome</location>
        <location evidence="1">Telomere</location>
    </subcellularLocation>
</comment>
<reference evidence="6" key="1">
    <citation type="journal article" date="2023" name="Mol. Biol. Evol.">
        <title>Third-Generation Sequencing Reveals the Adaptive Role of the Epigenome in Three Deep-Sea Polychaetes.</title>
        <authorList>
            <person name="Perez M."/>
            <person name="Aroh O."/>
            <person name="Sun Y."/>
            <person name="Lan Y."/>
            <person name="Juniper S.K."/>
            <person name="Young C.R."/>
            <person name="Angers B."/>
            <person name="Qian P.Y."/>
        </authorList>
    </citation>
    <scope>NUCLEOTIDE SEQUENCE</scope>
    <source>
        <strain evidence="6">P08H-3</strain>
    </source>
</reference>
<comment type="caution">
    <text evidence="6">The sequence shown here is derived from an EMBL/GenBank/DDBJ whole genome shotgun (WGS) entry which is preliminary data.</text>
</comment>
<evidence type="ECO:0000313" key="6">
    <source>
        <dbReference type="EMBL" id="KAK2152319.1"/>
    </source>
</evidence>
<dbReference type="AlphaFoldDB" id="A0AAD9N2Y8"/>
<proteinExistence type="predicted"/>
<evidence type="ECO:0000256" key="1">
    <source>
        <dbReference type="ARBA" id="ARBA00004574"/>
    </source>
</evidence>
<organism evidence="6 7">
    <name type="scientific">Paralvinella palmiformis</name>
    <dbReference type="NCBI Taxonomy" id="53620"/>
    <lineage>
        <taxon>Eukaryota</taxon>
        <taxon>Metazoa</taxon>
        <taxon>Spiralia</taxon>
        <taxon>Lophotrochozoa</taxon>
        <taxon>Annelida</taxon>
        <taxon>Polychaeta</taxon>
        <taxon>Sedentaria</taxon>
        <taxon>Canalipalpata</taxon>
        <taxon>Terebellida</taxon>
        <taxon>Terebelliformia</taxon>
        <taxon>Alvinellidae</taxon>
        <taxon>Paralvinella</taxon>
    </lineage>
</organism>
<dbReference type="Proteomes" id="UP001208570">
    <property type="component" value="Unassembled WGS sequence"/>
</dbReference>
<dbReference type="GO" id="GO:0098505">
    <property type="term" value="F:G-rich strand telomeric DNA binding"/>
    <property type="evidence" value="ECO:0007669"/>
    <property type="project" value="TreeGrafter"/>
</dbReference>
<keyword evidence="7" id="KW-1185">Reference proteome</keyword>
<dbReference type="Gene3D" id="2.40.50.140">
    <property type="entry name" value="Nucleic acid-binding proteins"/>
    <property type="match status" value="3"/>
</dbReference>
<dbReference type="EMBL" id="JAODUP010000332">
    <property type="protein sequence ID" value="KAK2152319.1"/>
    <property type="molecule type" value="Genomic_DNA"/>
</dbReference>
<name>A0AAD9N2Y8_9ANNE</name>
<dbReference type="Pfam" id="PF02765">
    <property type="entry name" value="POT1"/>
    <property type="match status" value="1"/>
</dbReference>
<feature type="domain" description="Telomeric single stranded DNA binding POT1/Cdc13" evidence="5">
    <location>
        <begin position="1"/>
        <end position="113"/>
    </location>
</feature>
<dbReference type="GO" id="GO:0010521">
    <property type="term" value="F:telomerase inhibitor activity"/>
    <property type="evidence" value="ECO:0007669"/>
    <property type="project" value="TreeGrafter"/>
</dbReference>
<gene>
    <name evidence="6" type="ORF">LSH36_333g00022</name>
</gene>
<dbReference type="InterPro" id="IPR011564">
    <property type="entry name" value="Telomer_end-bd_POT1/Cdc13"/>
</dbReference>
<evidence type="ECO:0000256" key="4">
    <source>
        <dbReference type="ARBA" id="ARBA00023125"/>
    </source>
</evidence>
<dbReference type="SMART" id="SM00976">
    <property type="entry name" value="Telo_bind"/>
    <property type="match status" value="1"/>
</dbReference>
<evidence type="ECO:0000256" key="3">
    <source>
        <dbReference type="ARBA" id="ARBA00022895"/>
    </source>
</evidence>
<dbReference type="PANTHER" id="PTHR14513">
    <property type="entry name" value="PROTECTION OF TELOMERES 1"/>
    <property type="match status" value="1"/>
</dbReference>
<dbReference type="InterPro" id="IPR028389">
    <property type="entry name" value="POT1"/>
</dbReference>
<evidence type="ECO:0000259" key="5">
    <source>
        <dbReference type="SMART" id="SM00976"/>
    </source>
</evidence>
<dbReference type="SUPFAM" id="SSF50249">
    <property type="entry name" value="Nucleic acid-binding proteins"/>
    <property type="match status" value="1"/>
</dbReference>
<dbReference type="GO" id="GO:0016233">
    <property type="term" value="P:telomere capping"/>
    <property type="evidence" value="ECO:0007669"/>
    <property type="project" value="TreeGrafter"/>
</dbReference>
<keyword evidence="4" id="KW-0238">DNA-binding</keyword>
<sequence length="477" mass="53311">MFGVVKYLKPPSKTCGSDYSMFISIVDDSSTVKLKCMIFARNEQMLPPVEKLGEIITEFNEELQGQGNCCFGFSCLVFSGDVGSPLTPKSVSTTYTCTDKDLKRVCELREWLAGSDSDVLSQNNKSDANQFSSSTKIKFKDCSTGQFFDLTCQSCDYIKLKNLHAAIYQKNNPTTSHEALPLVEFMLHGGGASFGRSIIILDDTDPEMMDIKQQLAVIASSGDISQDADSSITLVQDCQNPEQRHGEVCDPPLDDVFSFGSENICMLNTATVLTSNHNQQTSTIKDVIQEAAPHKFRLLCRIKDFSPKANRPEDLIKLYCKRCHYMSSLPVVCDVNSSATTLAPVFYKRDKQLNLYTCPRCIETISDRCLEYTLMLQLLLYDNTGWIVAGLWREEAVKFFQNTTAAELLLEDQSFKYVMTHILKLIQTDPSSEPNTGLRTVVDQSPLVECCVKSYIAMGGVCYQIFDTCLTRSNTDN</sequence>
<keyword evidence="2" id="KW-0158">Chromosome</keyword>
<dbReference type="GO" id="GO:0032210">
    <property type="term" value="P:regulation of telomere maintenance via telomerase"/>
    <property type="evidence" value="ECO:0007669"/>
    <property type="project" value="TreeGrafter"/>
</dbReference>
<evidence type="ECO:0000256" key="2">
    <source>
        <dbReference type="ARBA" id="ARBA00022454"/>
    </source>
</evidence>
<protein>
    <recommendedName>
        <fullName evidence="5">Telomeric single stranded DNA binding POT1/Cdc13 domain-containing protein</fullName>
    </recommendedName>
</protein>
<dbReference type="PANTHER" id="PTHR14513:SF0">
    <property type="entry name" value="PROTECTION OF TELOMERES PROTEIN 1"/>
    <property type="match status" value="1"/>
</dbReference>
<keyword evidence="3" id="KW-0779">Telomere</keyword>
<dbReference type="InterPro" id="IPR012340">
    <property type="entry name" value="NA-bd_OB-fold"/>
</dbReference>
<accession>A0AAD9N2Y8</accession>
<evidence type="ECO:0000313" key="7">
    <source>
        <dbReference type="Proteomes" id="UP001208570"/>
    </source>
</evidence>
<dbReference type="GO" id="GO:0000783">
    <property type="term" value="C:nuclear telomere cap complex"/>
    <property type="evidence" value="ECO:0007669"/>
    <property type="project" value="TreeGrafter"/>
</dbReference>